<dbReference type="GO" id="GO:0008253">
    <property type="term" value="F:5'-nucleotidase activity"/>
    <property type="evidence" value="ECO:0007669"/>
    <property type="project" value="TreeGrafter"/>
</dbReference>
<dbReference type="Proteomes" id="UP000887540">
    <property type="component" value="Unplaced"/>
</dbReference>
<accession>A0A914EJR3</accession>
<dbReference type="AlphaFoldDB" id="A0A914EJR3"/>
<evidence type="ECO:0000313" key="2">
    <source>
        <dbReference type="WBParaSite" id="ACRNAN_scaffold8637.g32034.t1"/>
    </source>
</evidence>
<dbReference type="PANTHER" id="PTHR13045">
    <property type="entry name" value="5'-NUCLEOTIDASE"/>
    <property type="match status" value="1"/>
</dbReference>
<proteinExistence type="predicted"/>
<organism evidence="1 2">
    <name type="scientific">Acrobeloides nanus</name>
    <dbReference type="NCBI Taxonomy" id="290746"/>
    <lineage>
        <taxon>Eukaryota</taxon>
        <taxon>Metazoa</taxon>
        <taxon>Ecdysozoa</taxon>
        <taxon>Nematoda</taxon>
        <taxon>Chromadorea</taxon>
        <taxon>Rhabditida</taxon>
        <taxon>Tylenchina</taxon>
        <taxon>Cephalobomorpha</taxon>
        <taxon>Cephaloboidea</taxon>
        <taxon>Cephalobidae</taxon>
        <taxon>Acrobeloides</taxon>
    </lineage>
</organism>
<keyword evidence="1" id="KW-1185">Reference proteome</keyword>
<sequence length="75" mass="8802">MDILSKYSHVHIAHPEKVKNKIQKIINDGKGKLLFISDFDYTLTRYTDVAGNICMTTRDLIRQMILHKHPEYSEK</sequence>
<dbReference type="InterPro" id="IPR023214">
    <property type="entry name" value="HAD_sf"/>
</dbReference>
<dbReference type="Gene3D" id="3.40.50.1000">
    <property type="entry name" value="HAD superfamily/HAD-like"/>
    <property type="match status" value="1"/>
</dbReference>
<dbReference type="InterPro" id="IPR036412">
    <property type="entry name" value="HAD-like_sf"/>
</dbReference>
<dbReference type="PANTHER" id="PTHR13045:SF0">
    <property type="entry name" value="7-METHYLGUANOSINE PHOSPHATE-SPECIFIC 5'-NUCLEOTIDASE"/>
    <property type="match status" value="1"/>
</dbReference>
<dbReference type="SUPFAM" id="SSF56784">
    <property type="entry name" value="HAD-like"/>
    <property type="match status" value="1"/>
</dbReference>
<evidence type="ECO:0000313" key="1">
    <source>
        <dbReference type="Proteomes" id="UP000887540"/>
    </source>
</evidence>
<dbReference type="WBParaSite" id="ACRNAN_scaffold8637.g32034.t1">
    <property type="protein sequence ID" value="ACRNAN_scaffold8637.g32034.t1"/>
    <property type="gene ID" value="ACRNAN_scaffold8637.g32034"/>
</dbReference>
<protein>
    <submittedName>
        <fullName evidence="2">5'-nucleotidase</fullName>
    </submittedName>
</protein>
<name>A0A914EJR3_9BILA</name>
<reference evidence="2" key="1">
    <citation type="submission" date="2022-11" db="UniProtKB">
        <authorList>
            <consortium name="WormBaseParasite"/>
        </authorList>
    </citation>
    <scope>IDENTIFICATION</scope>
</reference>
<dbReference type="GO" id="GO:0005737">
    <property type="term" value="C:cytoplasm"/>
    <property type="evidence" value="ECO:0007669"/>
    <property type="project" value="TreeGrafter"/>
</dbReference>